<dbReference type="EMBL" id="CP116341">
    <property type="protein sequence ID" value="WOV84646.1"/>
    <property type="molecule type" value="Genomic_DNA"/>
</dbReference>
<dbReference type="Pfam" id="PF10740">
    <property type="entry name" value="DUF2529"/>
    <property type="match status" value="1"/>
</dbReference>
<protein>
    <submittedName>
        <fullName evidence="2">DUF2529 family protein</fullName>
    </submittedName>
</protein>
<dbReference type="Gene3D" id="3.40.50.10490">
    <property type="entry name" value="Glucose-6-phosphate isomerase like protein, domain 1"/>
    <property type="match status" value="1"/>
</dbReference>
<gene>
    <name evidence="2" type="ORF">PGH26_01610</name>
</gene>
<reference evidence="2 3" key="1">
    <citation type="submission" date="2023-01" db="EMBL/GenBank/DDBJ databases">
        <title>Sporosarcina sp. nov., isolated from Korean tranditional fermented seafood 'Jeotgal'.</title>
        <authorList>
            <person name="Yang A.-I."/>
        </authorList>
    </citation>
    <scope>NUCLEOTIDE SEQUENCE [LARGE SCALE GENOMIC DNA]</scope>
    <source>
        <strain evidence="2 3">B2O-1</strain>
    </source>
</reference>
<keyword evidence="3" id="KW-1185">Reference proteome</keyword>
<evidence type="ECO:0000259" key="1">
    <source>
        <dbReference type="Pfam" id="PF10740"/>
    </source>
</evidence>
<name>A0ABZ0KWU3_9BACL</name>
<feature type="domain" description="DUF2529" evidence="1">
    <location>
        <begin position="1"/>
        <end position="168"/>
    </location>
</feature>
<dbReference type="RefSeq" id="WP_323692293.1">
    <property type="nucleotide sequence ID" value="NZ_CP116341.1"/>
</dbReference>
<organism evidence="2 3">
    <name type="scientific">Sporosarcina jeotgali</name>
    <dbReference type="NCBI Taxonomy" id="3020056"/>
    <lineage>
        <taxon>Bacteria</taxon>
        <taxon>Bacillati</taxon>
        <taxon>Bacillota</taxon>
        <taxon>Bacilli</taxon>
        <taxon>Bacillales</taxon>
        <taxon>Caryophanaceae</taxon>
        <taxon>Sporosarcina</taxon>
    </lineage>
</organism>
<sequence length="171" mass="18443">MKMLTTQVAGLLQRIGTNHEEAIEDTARLLAQAAVGDGRVVLVGINELNGVVTNAIEGAEPFSNAARYSSDLKLGSMDRVWLFTRKSADSAALELARNLAAQEVLFAVVSSEKASEENELSELADVYISTGISKGLLPNDEGQRVVQPHLLASLFVYEAAKLSYDEMLADF</sequence>
<dbReference type="Proteomes" id="UP001303532">
    <property type="component" value="Chromosome"/>
</dbReference>
<evidence type="ECO:0000313" key="3">
    <source>
        <dbReference type="Proteomes" id="UP001303532"/>
    </source>
</evidence>
<evidence type="ECO:0000313" key="2">
    <source>
        <dbReference type="EMBL" id="WOV84646.1"/>
    </source>
</evidence>
<accession>A0ABZ0KWU3</accession>
<dbReference type="InterPro" id="IPR019676">
    <property type="entry name" value="DUF2529"/>
</dbReference>
<proteinExistence type="predicted"/>